<dbReference type="AlphaFoldDB" id="A0A3N4VC98"/>
<sequence>MWTTDLIRRLLETFEIALPGVNVSQLKLAGHSAAEVQAGLEFMRTEGLIDVAVVHDVAGKKYTGAVIGLTPLGMSLLGLMRAGEIGAAIGAEMPAAGTRALDRAA</sequence>
<organism evidence="1 2">
    <name type="scientific">Vulcaniibacterium tengchongense</name>
    <dbReference type="NCBI Taxonomy" id="1273429"/>
    <lineage>
        <taxon>Bacteria</taxon>
        <taxon>Pseudomonadati</taxon>
        <taxon>Pseudomonadota</taxon>
        <taxon>Gammaproteobacteria</taxon>
        <taxon>Lysobacterales</taxon>
        <taxon>Lysobacteraceae</taxon>
        <taxon>Vulcaniibacterium</taxon>
    </lineage>
</organism>
<protein>
    <submittedName>
        <fullName evidence="1">Uncharacterized protein</fullName>
    </submittedName>
</protein>
<keyword evidence="2" id="KW-1185">Reference proteome</keyword>
<evidence type="ECO:0000313" key="1">
    <source>
        <dbReference type="EMBL" id="RPE80238.1"/>
    </source>
</evidence>
<comment type="caution">
    <text evidence="1">The sequence shown here is derived from an EMBL/GenBank/DDBJ whole genome shotgun (WGS) entry which is preliminary data.</text>
</comment>
<evidence type="ECO:0000313" key="2">
    <source>
        <dbReference type="Proteomes" id="UP000269708"/>
    </source>
</evidence>
<dbReference type="Proteomes" id="UP000269708">
    <property type="component" value="Unassembled WGS sequence"/>
</dbReference>
<dbReference type="RefSeq" id="WP_123770380.1">
    <property type="nucleotide sequence ID" value="NZ_RKQN01000002.1"/>
</dbReference>
<name>A0A3N4VC98_9GAMM</name>
<reference evidence="1 2" key="1">
    <citation type="submission" date="2018-11" db="EMBL/GenBank/DDBJ databases">
        <title>Genomic Encyclopedia of Type Strains, Phase IV (KMG-IV): sequencing the most valuable type-strain genomes for metagenomic binning, comparative biology and taxonomic classification.</title>
        <authorList>
            <person name="Goeker M."/>
        </authorList>
    </citation>
    <scope>NUCLEOTIDE SEQUENCE [LARGE SCALE GENOMIC DNA]</scope>
    <source>
        <strain evidence="1 2">DSM 25623</strain>
    </source>
</reference>
<gene>
    <name evidence="1" type="ORF">EDC50_2070</name>
</gene>
<dbReference type="EMBL" id="RKQN01000002">
    <property type="protein sequence ID" value="RPE80238.1"/>
    <property type="molecule type" value="Genomic_DNA"/>
</dbReference>
<accession>A0A3N4VC98</accession>
<proteinExistence type="predicted"/>